<dbReference type="Pfam" id="PF03874">
    <property type="entry name" value="RNA_pol_Rpb4"/>
    <property type="match status" value="1"/>
</dbReference>
<evidence type="ECO:0000256" key="7">
    <source>
        <dbReference type="SAM" id="MobiDB-lite"/>
    </source>
</evidence>
<comment type="similarity">
    <text evidence="2">Belongs to the eukaryotic RPC9 RNA polymerase subunit family.</text>
</comment>
<comment type="caution">
    <text evidence="9">The sequence shown here is derived from an EMBL/GenBank/DDBJ whole genome shotgun (WGS) entry which is preliminary data.</text>
</comment>
<accession>A0AAN8ZUA0</accession>
<feature type="domain" description="RNA polymerase Rpb4/RPC9 core" evidence="8">
    <location>
        <begin position="71"/>
        <end position="188"/>
    </location>
</feature>
<sequence length="212" mass="23471">MRSSESNQSALYQHEEQNNPSGIKVCIPELAKHTGGCGVETCAFSRWTTICSAICVNCFIGDENAKRTFNRLKSNAGALTNFEVLDFLRSRGATKDPTRVMNSIASSEFKVFDYLVESACCNQTRECINVLFDKCKNYNLAPAEILNIINIRPSSVVEIDPIIEQCESRFGEGIQDLVDLVTEVLPPPPSEPKPDEGVEEDEGEAQENEAEE</sequence>
<dbReference type="SMART" id="SM00657">
    <property type="entry name" value="RPOL4c"/>
    <property type="match status" value="1"/>
</dbReference>
<dbReference type="InterPro" id="IPR005574">
    <property type="entry name" value="Rpb4/RPC9"/>
</dbReference>
<dbReference type="PANTHER" id="PTHR15561:SF0">
    <property type="entry name" value="DNA-DIRECTED RNA POLYMERASE III SUBUNIT RPC9"/>
    <property type="match status" value="1"/>
</dbReference>
<dbReference type="EMBL" id="JBAMMX010000002">
    <property type="protein sequence ID" value="KAK6945495.1"/>
    <property type="molecule type" value="Genomic_DNA"/>
</dbReference>
<evidence type="ECO:0000256" key="6">
    <source>
        <dbReference type="ARBA" id="ARBA00023242"/>
    </source>
</evidence>
<keyword evidence="5" id="KW-0804">Transcription</keyword>
<reference evidence="9 10" key="1">
    <citation type="submission" date="2023-12" db="EMBL/GenBank/DDBJ databases">
        <title>A high-quality genome assembly for Dillenia turbinata (Dilleniales).</title>
        <authorList>
            <person name="Chanderbali A."/>
        </authorList>
    </citation>
    <scope>NUCLEOTIDE SEQUENCE [LARGE SCALE GENOMIC DNA]</scope>
    <source>
        <strain evidence="9">LSX21</strain>
        <tissue evidence="9">Leaf</tissue>
    </source>
</reference>
<evidence type="ECO:0000256" key="4">
    <source>
        <dbReference type="ARBA" id="ARBA00022478"/>
    </source>
</evidence>
<evidence type="ECO:0000313" key="10">
    <source>
        <dbReference type="Proteomes" id="UP001370490"/>
    </source>
</evidence>
<name>A0AAN8ZUA0_9MAGN</name>
<dbReference type="PANTHER" id="PTHR15561">
    <property type="entry name" value="CALCITONIN GENE-RELATED PEPTIDE-RECEPTOR COMPONENT PROTEIN"/>
    <property type="match status" value="1"/>
</dbReference>
<evidence type="ECO:0000313" key="9">
    <source>
        <dbReference type="EMBL" id="KAK6945495.1"/>
    </source>
</evidence>
<keyword evidence="4" id="KW-0240">DNA-directed RNA polymerase</keyword>
<protein>
    <recommendedName>
        <fullName evidence="3">DNA-directed RNA polymerase III subunit RPC9</fullName>
    </recommendedName>
</protein>
<dbReference type="InterPro" id="IPR006590">
    <property type="entry name" value="RNA_pol_Rpb4/RPC9_core"/>
</dbReference>
<evidence type="ECO:0000256" key="2">
    <source>
        <dbReference type="ARBA" id="ARBA00006898"/>
    </source>
</evidence>
<dbReference type="InterPro" id="IPR038846">
    <property type="entry name" value="RPC9"/>
</dbReference>
<dbReference type="FunFam" id="1.20.1250.40:FF:000008">
    <property type="entry name" value="RNA polymerase II, Rpb4, core protein"/>
    <property type="match status" value="1"/>
</dbReference>
<evidence type="ECO:0000256" key="5">
    <source>
        <dbReference type="ARBA" id="ARBA00023163"/>
    </source>
</evidence>
<dbReference type="SUPFAM" id="SSF47819">
    <property type="entry name" value="HRDC-like"/>
    <property type="match status" value="1"/>
</dbReference>
<proteinExistence type="inferred from homology"/>
<dbReference type="Proteomes" id="UP001370490">
    <property type="component" value="Unassembled WGS sequence"/>
</dbReference>
<keyword evidence="6" id="KW-0539">Nucleus</keyword>
<feature type="compositionally biased region" description="Acidic residues" evidence="7">
    <location>
        <begin position="197"/>
        <end position="212"/>
    </location>
</feature>
<dbReference type="InterPro" id="IPR010997">
    <property type="entry name" value="HRDC-like_sf"/>
</dbReference>
<evidence type="ECO:0000259" key="8">
    <source>
        <dbReference type="SMART" id="SM00657"/>
    </source>
</evidence>
<gene>
    <name evidence="9" type="ORF">RJ641_013039</name>
</gene>
<comment type="subcellular location">
    <subcellularLocation>
        <location evidence="1">Nucleus</location>
    </subcellularLocation>
</comment>
<evidence type="ECO:0000256" key="3">
    <source>
        <dbReference type="ARBA" id="ARBA00016672"/>
    </source>
</evidence>
<feature type="region of interest" description="Disordered" evidence="7">
    <location>
        <begin position="183"/>
        <end position="212"/>
    </location>
</feature>
<dbReference type="Gene3D" id="1.20.1250.40">
    <property type="match status" value="1"/>
</dbReference>
<dbReference type="GO" id="GO:0006384">
    <property type="term" value="P:transcription initiation at RNA polymerase III promoter"/>
    <property type="evidence" value="ECO:0007669"/>
    <property type="project" value="InterPro"/>
</dbReference>
<dbReference type="AlphaFoldDB" id="A0AAN8ZUA0"/>
<dbReference type="InterPro" id="IPR038324">
    <property type="entry name" value="Rpb4/RPC9_sf"/>
</dbReference>
<keyword evidence="10" id="KW-1185">Reference proteome</keyword>
<dbReference type="GO" id="GO:0005666">
    <property type="term" value="C:RNA polymerase III complex"/>
    <property type="evidence" value="ECO:0007669"/>
    <property type="project" value="InterPro"/>
</dbReference>
<evidence type="ECO:0000256" key="1">
    <source>
        <dbReference type="ARBA" id="ARBA00004123"/>
    </source>
</evidence>
<dbReference type="GO" id="GO:0000166">
    <property type="term" value="F:nucleotide binding"/>
    <property type="evidence" value="ECO:0007669"/>
    <property type="project" value="InterPro"/>
</dbReference>
<organism evidence="9 10">
    <name type="scientific">Dillenia turbinata</name>
    <dbReference type="NCBI Taxonomy" id="194707"/>
    <lineage>
        <taxon>Eukaryota</taxon>
        <taxon>Viridiplantae</taxon>
        <taxon>Streptophyta</taxon>
        <taxon>Embryophyta</taxon>
        <taxon>Tracheophyta</taxon>
        <taxon>Spermatophyta</taxon>
        <taxon>Magnoliopsida</taxon>
        <taxon>eudicotyledons</taxon>
        <taxon>Gunneridae</taxon>
        <taxon>Pentapetalae</taxon>
        <taxon>Dilleniales</taxon>
        <taxon>Dilleniaceae</taxon>
        <taxon>Dillenia</taxon>
    </lineage>
</organism>